<gene>
    <name evidence="2" type="ORF">BS101_22020</name>
</gene>
<evidence type="ECO:0000313" key="2">
    <source>
        <dbReference type="EMBL" id="APM41387.1"/>
    </source>
</evidence>
<sequence>MEVSMKNNFVSTQIDCNSCGKSFKIQKLKTKWIDDNVQRIYFICPYCKNEYTSFYKDKRIRKNLKEIEELQKKYDEIVKENKEIMQELREKYD</sequence>
<accession>A0A1L5FEH1</accession>
<protein>
    <recommendedName>
        <fullName evidence="4">Transglycosylase</fullName>
    </recommendedName>
</protein>
<dbReference type="Proteomes" id="UP000184604">
    <property type="component" value="Plasmid unnamed"/>
</dbReference>
<proteinExistence type="predicted"/>
<dbReference type="EMBL" id="CP018336">
    <property type="protein sequence ID" value="APM41387.1"/>
    <property type="molecule type" value="Genomic_DNA"/>
</dbReference>
<keyword evidence="1" id="KW-0175">Coiled coil</keyword>
<evidence type="ECO:0008006" key="4">
    <source>
        <dbReference type="Google" id="ProtNLM"/>
    </source>
</evidence>
<keyword evidence="2" id="KW-0614">Plasmid</keyword>
<dbReference type="AlphaFoldDB" id="A0A1L5FEH1"/>
<evidence type="ECO:0000256" key="1">
    <source>
        <dbReference type="SAM" id="Coils"/>
    </source>
</evidence>
<name>A0A1L5FEH1_CLOKL</name>
<feature type="coiled-coil region" evidence="1">
    <location>
        <begin position="60"/>
        <end position="87"/>
    </location>
</feature>
<evidence type="ECO:0000313" key="3">
    <source>
        <dbReference type="Proteomes" id="UP000184604"/>
    </source>
</evidence>
<organism evidence="2 3">
    <name type="scientific">Clostridium kluyveri</name>
    <dbReference type="NCBI Taxonomy" id="1534"/>
    <lineage>
        <taxon>Bacteria</taxon>
        <taxon>Bacillati</taxon>
        <taxon>Bacillota</taxon>
        <taxon>Clostridia</taxon>
        <taxon>Eubacteriales</taxon>
        <taxon>Clostridiaceae</taxon>
        <taxon>Clostridium</taxon>
    </lineage>
</organism>
<reference evidence="2 3" key="1">
    <citation type="submission" date="2016-12" db="EMBL/GenBank/DDBJ databases">
        <title>Complete genome sequence of Clostridium kluyveri JZZ isolated from the pit mud of a Chinese flavor liquor-making factory.</title>
        <authorList>
            <person name="Wang Y."/>
        </authorList>
    </citation>
    <scope>NUCLEOTIDE SEQUENCE [LARGE SCALE GENOMIC DNA]</scope>
    <source>
        <strain evidence="2 3">JZZ</strain>
        <plasmid evidence="3">Plasmid unnamed</plasmid>
    </source>
</reference>
<geneLocation type="plasmid" evidence="2">
    <name>unnamed</name>
</geneLocation>